<evidence type="ECO:0000313" key="2">
    <source>
        <dbReference type="Proteomes" id="UP000667802"/>
    </source>
</evidence>
<accession>A0AAP5IE74</accession>
<protein>
    <submittedName>
        <fullName evidence="1">Uncharacterized protein</fullName>
    </submittedName>
</protein>
<dbReference type="AlphaFoldDB" id="A0AAP5IE74"/>
<dbReference type="EMBL" id="JAALHA020000026">
    <property type="protein sequence ID" value="MDR9899609.1"/>
    <property type="molecule type" value="Genomic_DNA"/>
</dbReference>
<evidence type="ECO:0000313" key="1">
    <source>
        <dbReference type="EMBL" id="MDR9899609.1"/>
    </source>
</evidence>
<comment type="caution">
    <text evidence="1">The sequence shown here is derived from an EMBL/GenBank/DDBJ whole genome shotgun (WGS) entry which is preliminary data.</text>
</comment>
<gene>
    <name evidence="1" type="ORF">G7B40_034385</name>
</gene>
<dbReference type="RefSeq" id="WP_208340552.1">
    <property type="nucleotide sequence ID" value="NZ_CAWQFN010000681.1"/>
</dbReference>
<organism evidence="1 2">
    <name type="scientific">Aetokthonos hydrillicola Thurmond2011</name>
    <dbReference type="NCBI Taxonomy" id="2712845"/>
    <lineage>
        <taxon>Bacteria</taxon>
        <taxon>Bacillati</taxon>
        <taxon>Cyanobacteriota</taxon>
        <taxon>Cyanophyceae</taxon>
        <taxon>Nostocales</taxon>
        <taxon>Hapalosiphonaceae</taxon>
        <taxon>Aetokthonos</taxon>
    </lineage>
</organism>
<dbReference type="Proteomes" id="UP000667802">
    <property type="component" value="Unassembled WGS sequence"/>
</dbReference>
<proteinExistence type="predicted"/>
<reference evidence="2" key="1">
    <citation type="journal article" date="2021" name="Science">
        <title>Hunting the eagle killer: A cyanobacterial neurotoxin causes vacuolar myelinopathy.</title>
        <authorList>
            <person name="Breinlinger S."/>
            <person name="Phillips T.J."/>
            <person name="Haram B.N."/>
            <person name="Mares J."/>
            <person name="Martinez Yerena J.A."/>
            <person name="Hrouzek P."/>
            <person name="Sobotka R."/>
            <person name="Henderson W.M."/>
            <person name="Schmieder P."/>
            <person name="Williams S.M."/>
            <person name="Lauderdale J.D."/>
            <person name="Wilde H.D."/>
            <person name="Gerrin W."/>
            <person name="Kust A."/>
            <person name="Washington J.W."/>
            <person name="Wagner C."/>
            <person name="Geier B."/>
            <person name="Liebeke M."/>
            <person name="Enke H."/>
            <person name="Niedermeyer T.H.J."/>
            <person name="Wilde S.B."/>
        </authorList>
    </citation>
    <scope>NUCLEOTIDE SEQUENCE [LARGE SCALE GENOMIC DNA]</scope>
    <source>
        <strain evidence="2">Thurmond2011</strain>
    </source>
</reference>
<name>A0AAP5IE74_9CYAN</name>
<keyword evidence="2" id="KW-1185">Reference proteome</keyword>
<sequence length="59" mass="6492">MTVVLADMGKLGSQLNFVFGLPPKVTNNDISSRVDRDTYGEEVTLESNSLVSAYLIIWS</sequence>